<feature type="domain" description="HTH cro/C1-type" evidence="1">
    <location>
        <begin position="19"/>
        <end position="73"/>
    </location>
</feature>
<dbReference type="RefSeq" id="WP_177023627.1">
    <property type="nucleotide sequence ID" value="NZ_JACAQV010000005.1"/>
</dbReference>
<accession>A0A7Y8G9E7</accession>
<proteinExistence type="predicted"/>
<name>A0A7Y8G9E7_9PSED</name>
<dbReference type="Pfam" id="PF01381">
    <property type="entry name" value="HTH_3"/>
    <property type="match status" value="1"/>
</dbReference>
<protein>
    <submittedName>
        <fullName evidence="2">Helix-turn-helix transcriptional regulator</fullName>
    </submittedName>
</protein>
<dbReference type="CDD" id="cd00093">
    <property type="entry name" value="HTH_XRE"/>
    <property type="match status" value="1"/>
</dbReference>
<dbReference type="EMBL" id="JACAQV010000005">
    <property type="protein sequence ID" value="NWF06704.1"/>
    <property type="molecule type" value="Genomic_DNA"/>
</dbReference>
<evidence type="ECO:0000313" key="3">
    <source>
        <dbReference type="Proteomes" id="UP000561369"/>
    </source>
</evidence>
<dbReference type="InterPro" id="IPR001387">
    <property type="entry name" value="Cro/C1-type_HTH"/>
</dbReference>
<dbReference type="PROSITE" id="PS50943">
    <property type="entry name" value="HTH_CROC1"/>
    <property type="match status" value="1"/>
</dbReference>
<dbReference type="InterPro" id="IPR010982">
    <property type="entry name" value="Lambda_DNA-bd_dom_sf"/>
</dbReference>
<organism evidence="2 3">
    <name type="scientific">Pseudomonas salomonii</name>
    <dbReference type="NCBI Taxonomy" id="191391"/>
    <lineage>
        <taxon>Bacteria</taxon>
        <taxon>Pseudomonadati</taxon>
        <taxon>Pseudomonadota</taxon>
        <taxon>Gammaproteobacteria</taxon>
        <taxon>Pseudomonadales</taxon>
        <taxon>Pseudomonadaceae</taxon>
        <taxon>Pseudomonas</taxon>
    </lineage>
</organism>
<evidence type="ECO:0000313" key="2">
    <source>
        <dbReference type="EMBL" id="NWF06704.1"/>
    </source>
</evidence>
<reference evidence="2 3" key="1">
    <citation type="submission" date="2020-04" db="EMBL/GenBank/DDBJ databases">
        <title>Molecular characterization of pseudomonads from Agaricus bisporus reveal novel blotch 2 pathogens in Western Europe.</title>
        <authorList>
            <person name="Taparia T."/>
            <person name="Krijger M."/>
            <person name="Haynes E."/>
            <person name="Elpinstone J.G."/>
            <person name="Noble R."/>
            <person name="Van Der Wolf J."/>
        </authorList>
    </citation>
    <scope>NUCLEOTIDE SEQUENCE [LARGE SCALE GENOMIC DNA]</scope>
    <source>
        <strain evidence="2 3">IPO3765</strain>
    </source>
</reference>
<dbReference type="SMART" id="SM00530">
    <property type="entry name" value="HTH_XRE"/>
    <property type="match status" value="1"/>
</dbReference>
<dbReference type="GO" id="GO:0003677">
    <property type="term" value="F:DNA binding"/>
    <property type="evidence" value="ECO:0007669"/>
    <property type="project" value="InterPro"/>
</dbReference>
<comment type="caution">
    <text evidence="2">The sequence shown here is derived from an EMBL/GenBank/DDBJ whole genome shotgun (WGS) entry which is preliminary data.</text>
</comment>
<dbReference type="SUPFAM" id="SSF47413">
    <property type="entry name" value="lambda repressor-like DNA-binding domains"/>
    <property type="match status" value="1"/>
</dbReference>
<sequence length="109" mass="12007">MSLGSASPHAVAVELGERLRQARLNANMTQAEVAEKAGMSRKVVVQAEKGQVQLQYLIAIMLALDLSSHLDAFLPKQEISPVQLMKLQGRKRIRASGARSEEPKEKGEW</sequence>
<dbReference type="Proteomes" id="UP000561369">
    <property type="component" value="Unassembled WGS sequence"/>
</dbReference>
<dbReference type="AlphaFoldDB" id="A0A7Y8G9E7"/>
<evidence type="ECO:0000259" key="1">
    <source>
        <dbReference type="PROSITE" id="PS50943"/>
    </source>
</evidence>
<dbReference type="Gene3D" id="1.10.260.40">
    <property type="entry name" value="lambda repressor-like DNA-binding domains"/>
    <property type="match status" value="1"/>
</dbReference>
<gene>
    <name evidence="2" type="ORF">HX810_03320</name>
</gene>